<dbReference type="GO" id="GO:0051118">
    <property type="term" value="F:glucan endo-1,3-alpha-glucosidase activity"/>
    <property type="evidence" value="ECO:0007669"/>
    <property type="project" value="InterPro"/>
</dbReference>
<evidence type="ECO:0000256" key="1">
    <source>
        <dbReference type="SAM" id="SignalP"/>
    </source>
</evidence>
<dbReference type="PANTHER" id="PTHR43173">
    <property type="entry name" value="ABC1 FAMILY PROTEIN"/>
    <property type="match status" value="1"/>
</dbReference>
<dbReference type="OrthoDB" id="3257981at2759"/>
<feature type="chain" id="PRO_5026187333" evidence="1">
    <location>
        <begin position="19"/>
        <end position="898"/>
    </location>
</feature>
<evidence type="ECO:0000313" key="2">
    <source>
        <dbReference type="EMBL" id="KAF2713163.1"/>
    </source>
</evidence>
<dbReference type="Pfam" id="PF03659">
    <property type="entry name" value="Glyco_hydro_71"/>
    <property type="match status" value="1"/>
</dbReference>
<accession>A0A6G1KKL3</accession>
<name>A0A6G1KKL3_9PLEO</name>
<feature type="signal peptide" evidence="1">
    <location>
        <begin position="1"/>
        <end position="18"/>
    </location>
</feature>
<dbReference type="InterPro" id="IPR005197">
    <property type="entry name" value="Glyco_hydro_71"/>
</dbReference>
<dbReference type="Gene3D" id="3.20.20.80">
    <property type="entry name" value="Glycosidases"/>
    <property type="match status" value="1"/>
</dbReference>
<evidence type="ECO:0000313" key="3">
    <source>
        <dbReference type="Proteomes" id="UP000799428"/>
    </source>
</evidence>
<protein>
    <submittedName>
        <fullName evidence="2">Carbohydrate-binding module family 24 protein</fullName>
    </submittedName>
</protein>
<proteinExistence type="predicted"/>
<gene>
    <name evidence="2" type="ORF">K504DRAFT_487645</name>
</gene>
<dbReference type="AlphaFoldDB" id="A0A6G1KKL3"/>
<organism evidence="2 3">
    <name type="scientific">Pleomassaria siparia CBS 279.74</name>
    <dbReference type="NCBI Taxonomy" id="1314801"/>
    <lineage>
        <taxon>Eukaryota</taxon>
        <taxon>Fungi</taxon>
        <taxon>Dikarya</taxon>
        <taxon>Ascomycota</taxon>
        <taxon>Pezizomycotina</taxon>
        <taxon>Dothideomycetes</taxon>
        <taxon>Pleosporomycetidae</taxon>
        <taxon>Pleosporales</taxon>
        <taxon>Pleomassariaceae</taxon>
        <taxon>Pleomassaria</taxon>
    </lineage>
</organism>
<sequence length="898" mass="96047">MRFLIALVALISPVAVYGKSVFAHFMVGNTAAWNNSDWTSNIQMAQAAGIDAFALNMANDEDTTDTQLPLAFAAAESLGFSLFFSFDYAGNGAWSKATVTSLIEKYATSSAYFHRGSQPFVSTFEGPLKSDDWTDIKKSTGCFFIPDWSSLGAKAAVELSDGVADGLFSWDAWPKGPANSNTYPDASYLNFLGGKPYMAPVSPWFYTNMPGYSKNWLWHGDSLWNDRWQQLIAMDNQPEYVEIISWNDFGESHYIGPLDDRQYTAFDTGRAPFNYAKGVPHDGWRTFLRYFITLWKNGVATVTQEGIVGWYRLNPATACADGGTTGNTATQLQLEYYPSDVVEDKVFFQSLLGSAATVSVTVGGVALTAEWTTQPYGGIGMYFGSASTNGATGAVVITVSRNGGQVASLAGESITTSCSSGLNNFNAWVGDSLGSSVSATTPANTTDLTCVEGFGFGKFNDICTFTCKNGYCPSGACTCTALGVADPPEITADPGYPLAGASPSWEGICSFACNHGYCPSDSCSPTPQTEVLPTTGEFLPSTCTRGAGSDPFTGLCSFGCNLGFCPIHLCSCTTTGPLNVPPSPDTSITGSATDSYQDYGICNFACERDYCPYPCTNSTLPGGVFVPDPDLPGFSDTPWPLLYISDGSTTVHLDTVTSALVYNLLQDTNTCPGKKRDLTDCLIDTFDFLMSNVELAAAIVELYMGSPVAGTPKTISDLPRYSDDTQQAAFLGALLTGASQLERVMVELSDPQVIYMTYAVMNIAIQQIWNHPSTFDSFSVGRSGKMTAECPATEDVACSHQLCKGGDNSICSGFLSPCSCSQGNQCPNEDKNELALSCDSCGGVDSTLGVCMGASTYKGCPCVATVEDDPYMWELDPSGWISNLNKYYAILAGDDYTF</sequence>
<dbReference type="PANTHER" id="PTHR43173:SF33">
    <property type="entry name" value="ASCUS WALL ENDO-1,3-ALPHA-GLUCANASE-RELATED"/>
    <property type="match status" value="1"/>
</dbReference>
<dbReference type="Proteomes" id="UP000799428">
    <property type="component" value="Unassembled WGS sequence"/>
</dbReference>
<dbReference type="CDD" id="cd11577">
    <property type="entry name" value="GH71"/>
    <property type="match status" value="1"/>
</dbReference>
<reference evidence="2" key="1">
    <citation type="journal article" date="2020" name="Stud. Mycol.">
        <title>101 Dothideomycetes genomes: a test case for predicting lifestyles and emergence of pathogens.</title>
        <authorList>
            <person name="Haridas S."/>
            <person name="Albert R."/>
            <person name="Binder M."/>
            <person name="Bloem J."/>
            <person name="Labutti K."/>
            <person name="Salamov A."/>
            <person name="Andreopoulos B."/>
            <person name="Baker S."/>
            <person name="Barry K."/>
            <person name="Bills G."/>
            <person name="Bluhm B."/>
            <person name="Cannon C."/>
            <person name="Castanera R."/>
            <person name="Culley D."/>
            <person name="Daum C."/>
            <person name="Ezra D."/>
            <person name="Gonzalez J."/>
            <person name="Henrissat B."/>
            <person name="Kuo A."/>
            <person name="Liang C."/>
            <person name="Lipzen A."/>
            <person name="Lutzoni F."/>
            <person name="Magnuson J."/>
            <person name="Mondo S."/>
            <person name="Nolan M."/>
            <person name="Ohm R."/>
            <person name="Pangilinan J."/>
            <person name="Park H.-J."/>
            <person name="Ramirez L."/>
            <person name="Alfaro M."/>
            <person name="Sun H."/>
            <person name="Tritt A."/>
            <person name="Yoshinaga Y."/>
            <person name="Zwiers L.-H."/>
            <person name="Turgeon B."/>
            <person name="Goodwin S."/>
            <person name="Spatafora J."/>
            <person name="Crous P."/>
            <person name="Grigoriev I."/>
        </authorList>
    </citation>
    <scope>NUCLEOTIDE SEQUENCE</scope>
    <source>
        <strain evidence="2">CBS 279.74</strain>
    </source>
</reference>
<dbReference type="InterPro" id="IPR051130">
    <property type="entry name" value="Mito_struct-func_regulator"/>
</dbReference>
<keyword evidence="3" id="KW-1185">Reference proteome</keyword>
<dbReference type="EMBL" id="MU005765">
    <property type="protein sequence ID" value="KAF2713163.1"/>
    <property type="molecule type" value="Genomic_DNA"/>
</dbReference>
<keyword evidence="1" id="KW-0732">Signal</keyword>